<name>A0A4Y2G9S9_ARAVE</name>
<comment type="caution">
    <text evidence="2">The sequence shown here is derived from an EMBL/GenBank/DDBJ whole genome shotgun (WGS) entry which is preliminary data.</text>
</comment>
<accession>A0A4Y2G9S9</accession>
<dbReference type="AlphaFoldDB" id="A0A4Y2G9S9"/>
<evidence type="ECO:0000313" key="2">
    <source>
        <dbReference type="EMBL" id="GBM48714.1"/>
    </source>
</evidence>
<gene>
    <name evidence="2" type="ORF">AVEN_152417_1</name>
</gene>
<reference evidence="2 3" key="1">
    <citation type="journal article" date="2019" name="Sci. Rep.">
        <title>Orb-weaving spider Araneus ventricosus genome elucidates the spidroin gene catalogue.</title>
        <authorList>
            <person name="Kono N."/>
            <person name="Nakamura H."/>
            <person name="Ohtoshi R."/>
            <person name="Moran D.A.P."/>
            <person name="Shinohara A."/>
            <person name="Yoshida Y."/>
            <person name="Fujiwara M."/>
            <person name="Mori M."/>
            <person name="Tomita M."/>
            <person name="Arakawa K."/>
        </authorList>
    </citation>
    <scope>NUCLEOTIDE SEQUENCE [LARGE SCALE GENOMIC DNA]</scope>
</reference>
<evidence type="ECO:0000313" key="3">
    <source>
        <dbReference type="Proteomes" id="UP000499080"/>
    </source>
</evidence>
<sequence>MLSLHLSGAVIHSSFCREGEEPESTVASTLMGVFTTRAARNSILSNLNTTPYFFLNVIPRCAPTFPRGPPAANESPRLRFLTHQKRMGFVQPASEKALERNGFLHKYPFHPLQLFGVREIRDPPQSPGTPPSHPDAPGVGNLHLYSSLNPTKGISLDLDAKPDNVRPKLVPLGCFVCFHLRKIGARNRKGGKSEKGWREKKEMGRVTFPGTSLFPGMKVIDPFRAVMVSR</sequence>
<evidence type="ECO:0000256" key="1">
    <source>
        <dbReference type="SAM" id="MobiDB-lite"/>
    </source>
</evidence>
<feature type="region of interest" description="Disordered" evidence="1">
    <location>
        <begin position="119"/>
        <end position="140"/>
    </location>
</feature>
<keyword evidence="3" id="KW-1185">Reference proteome</keyword>
<dbReference type="EMBL" id="BGPR01001225">
    <property type="protein sequence ID" value="GBM48714.1"/>
    <property type="molecule type" value="Genomic_DNA"/>
</dbReference>
<feature type="compositionally biased region" description="Pro residues" evidence="1">
    <location>
        <begin position="124"/>
        <end position="134"/>
    </location>
</feature>
<protein>
    <submittedName>
        <fullName evidence="2">Uncharacterized protein</fullName>
    </submittedName>
</protein>
<dbReference type="Proteomes" id="UP000499080">
    <property type="component" value="Unassembled WGS sequence"/>
</dbReference>
<proteinExistence type="predicted"/>
<organism evidence="2 3">
    <name type="scientific">Araneus ventricosus</name>
    <name type="common">Orbweaver spider</name>
    <name type="synonym">Epeira ventricosa</name>
    <dbReference type="NCBI Taxonomy" id="182803"/>
    <lineage>
        <taxon>Eukaryota</taxon>
        <taxon>Metazoa</taxon>
        <taxon>Ecdysozoa</taxon>
        <taxon>Arthropoda</taxon>
        <taxon>Chelicerata</taxon>
        <taxon>Arachnida</taxon>
        <taxon>Araneae</taxon>
        <taxon>Araneomorphae</taxon>
        <taxon>Entelegynae</taxon>
        <taxon>Araneoidea</taxon>
        <taxon>Araneidae</taxon>
        <taxon>Araneus</taxon>
    </lineage>
</organism>